<dbReference type="RefSeq" id="XP_007805258.1">
    <property type="nucleotide sequence ID" value="XM_007807067.1"/>
</dbReference>
<dbReference type="Gene3D" id="1.25.40.990">
    <property type="match status" value="1"/>
</dbReference>
<feature type="compositionally biased region" description="Low complexity" evidence="1">
    <location>
        <begin position="1651"/>
        <end position="1662"/>
    </location>
</feature>
<feature type="region of interest" description="Disordered" evidence="1">
    <location>
        <begin position="602"/>
        <end position="673"/>
    </location>
</feature>
<feature type="compositionally biased region" description="Polar residues" evidence="1">
    <location>
        <begin position="879"/>
        <end position="895"/>
    </location>
</feature>
<feature type="compositionally biased region" description="Basic residues" evidence="1">
    <location>
        <begin position="74"/>
        <end position="83"/>
    </location>
</feature>
<feature type="domain" description="SAC3/GANP/THP3 conserved" evidence="2">
    <location>
        <begin position="163"/>
        <end position="485"/>
    </location>
</feature>
<organism evidence="3 4">
    <name type="scientific">Endocarpon pusillum (strain Z07020 / HMAS-L-300199)</name>
    <name type="common">Lichen-forming fungus</name>
    <dbReference type="NCBI Taxonomy" id="1263415"/>
    <lineage>
        <taxon>Eukaryota</taxon>
        <taxon>Fungi</taxon>
        <taxon>Dikarya</taxon>
        <taxon>Ascomycota</taxon>
        <taxon>Pezizomycotina</taxon>
        <taxon>Eurotiomycetes</taxon>
        <taxon>Chaetothyriomycetidae</taxon>
        <taxon>Verrucariales</taxon>
        <taxon>Verrucariaceae</taxon>
        <taxon>Endocarpon</taxon>
    </lineage>
</organism>
<feature type="compositionally biased region" description="Polar residues" evidence="1">
    <location>
        <begin position="1682"/>
        <end position="1708"/>
    </location>
</feature>
<dbReference type="EMBL" id="KE721469">
    <property type="protein sequence ID" value="ERF69198.1"/>
    <property type="molecule type" value="Genomic_DNA"/>
</dbReference>
<feature type="compositionally biased region" description="Polar residues" evidence="1">
    <location>
        <begin position="909"/>
        <end position="990"/>
    </location>
</feature>
<feature type="compositionally biased region" description="Low complexity" evidence="1">
    <location>
        <begin position="661"/>
        <end position="670"/>
    </location>
</feature>
<accession>U1GB13</accession>
<dbReference type="OrthoDB" id="264795at2759"/>
<dbReference type="Proteomes" id="UP000019373">
    <property type="component" value="Unassembled WGS sequence"/>
</dbReference>
<evidence type="ECO:0000259" key="2">
    <source>
        <dbReference type="Pfam" id="PF03399"/>
    </source>
</evidence>
<name>U1GB13_ENDPU</name>
<feature type="region of interest" description="Disordered" evidence="1">
    <location>
        <begin position="1"/>
        <end position="113"/>
    </location>
</feature>
<dbReference type="GO" id="GO:0006406">
    <property type="term" value="P:mRNA export from nucleus"/>
    <property type="evidence" value="ECO:0007669"/>
    <property type="project" value="TreeGrafter"/>
</dbReference>
<evidence type="ECO:0000313" key="4">
    <source>
        <dbReference type="Proteomes" id="UP000019373"/>
    </source>
</evidence>
<feature type="compositionally biased region" description="Polar residues" evidence="1">
    <location>
        <begin position="622"/>
        <end position="654"/>
    </location>
</feature>
<feature type="region of interest" description="Disordered" evidence="1">
    <location>
        <begin position="1143"/>
        <end position="1232"/>
    </location>
</feature>
<feature type="region of interest" description="Disordered" evidence="1">
    <location>
        <begin position="1573"/>
        <end position="1719"/>
    </location>
</feature>
<dbReference type="GeneID" id="19236213"/>
<feature type="region of interest" description="Disordered" evidence="1">
    <location>
        <begin position="1391"/>
        <end position="1417"/>
    </location>
</feature>
<feature type="region of interest" description="Disordered" evidence="1">
    <location>
        <begin position="802"/>
        <end position="860"/>
    </location>
</feature>
<feature type="compositionally biased region" description="Acidic residues" evidence="1">
    <location>
        <begin position="1620"/>
        <end position="1640"/>
    </location>
</feature>
<reference evidence="4" key="1">
    <citation type="journal article" date="2014" name="BMC Genomics">
        <title>Genome characteristics reveal the impact of lichenization on lichen-forming fungus Endocarpon pusillum Hedwig (Verrucariales, Ascomycota).</title>
        <authorList>
            <person name="Wang Y.-Y."/>
            <person name="Liu B."/>
            <person name="Zhang X.-Y."/>
            <person name="Zhou Q.-M."/>
            <person name="Zhang T."/>
            <person name="Li H."/>
            <person name="Yu Y.-F."/>
            <person name="Zhang X.-L."/>
            <person name="Hao X.-Y."/>
            <person name="Wang M."/>
            <person name="Wang L."/>
            <person name="Wei J.-C."/>
        </authorList>
    </citation>
    <scope>NUCLEOTIDE SEQUENCE [LARGE SCALE GENOMIC DNA]</scope>
    <source>
        <strain evidence="4">Z07020 / HMAS-L-300199</strain>
    </source>
</reference>
<feature type="region of interest" description="Disordered" evidence="1">
    <location>
        <begin position="879"/>
        <end position="1014"/>
    </location>
</feature>
<keyword evidence="4" id="KW-1185">Reference proteome</keyword>
<gene>
    <name evidence="3" type="ORF">EPUS_01155</name>
</gene>
<dbReference type="PANTHER" id="PTHR12436">
    <property type="entry name" value="80 KDA MCM3-ASSOCIATED PROTEIN"/>
    <property type="match status" value="1"/>
</dbReference>
<feature type="compositionally biased region" description="Basic and acidic residues" evidence="1">
    <location>
        <begin position="1284"/>
        <end position="1297"/>
    </location>
</feature>
<dbReference type="HOGENOM" id="CLU_244241_0_0_1"/>
<feature type="compositionally biased region" description="Low complexity" evidence="1">
    <location>
        <begin position="54"/>
        <end position="69"/>
    </location>
</feature>
<feature type="compositionally biased region" description="Acidic residues" evidence="1">
    <location>
        <begin position="1577"/>
        <end position="1598"/>
    </location>
</feature>
<evidence type="ECO:0000256" key="1">
    <source>
        <dbReference type="SAM" id="MobiDB-lite"/>
    </source>
</evidence>
<dbReference type="OMA" id="MSEDTEW"/>
<protein>
    <recommendedName>
        <fullName evidence="2">SAC3/GANP/THP3 conserved domain-containing protein</fullName>
    </recommendedName>
</protein>
<sequence>MSAPPRRPRGGGQSRGRGVTPTAQRGRGRGGTQSVKVGRGRGDAIVSTNSKAETLLQGLQSGSLNQGTGALRRGSGRIPRHRQRELNSGHEGRSTQPPFTSSKPPPPSSQRDYMNHMTTKFQHLKTKREIERAKAIKDGFLADPEKKTSLDKAITPVGTCTEMCPEFERVERIVQNMVDKVEKVANEETGRDMPSEERMIKRFRRSAAGYDEQLPSDIRTPETLRETLNYLLDNVVGGGERLATVHKFVWDRTRGIRNDFSIQQVTKEEDVRTAIDCFERIARFHILSLHQLSNPENLVGEHFDAHQEREQLNNTLLSLMYYYDDYRDRQDFANEAEFRAYCVIFELQSQQPDLEDRMQSWPQELLRHPRICTAFKLYSAAGNTLYDQGPLKPQAAFDIAQGNAVGFWNVLKSKAVTYLMACVAEIYFGQVRLMALQGLWKSIKRAPTSMQAKRQDWTLEELTKLMGFDDEEQSLEFCREYNLGFRYNDAGEQYLDFTSQPEMILDKSSTPNKQVFSFGIVEEKRYHRTLVAVINGINVAQAIREGLVVEPEEADDEEAEEDLAVNDEDALFVRQTNEQEAKPNQDNPFLKLNQQAPAFTPRTSISQALSPPPTSSAPSISNGWDSQPATAPCSLSASANDPQRTGIFENSPSLENPFKPQPTTSQPTPSAFMFPKAATTTSSSFGIPSFPANAPSPPAFSMAPSAVNSAWPSMVVNGIVNTKARDFGALFPSALAASLLQYILLFLYRSMDYDVDLLEDIPDSFEVFRPMPSALSAPGLPPELRRSSLTFFVLDQPGNTPELVPAQELDTKPLKDPPPIPLTEKTNIASPKADDGVSSFTKPPASPRPGHRSLPPITNAERTTPLFPELAQINTQAAMEIPTSESSRAVKSLTESPPIPNSARDLFPASNTQAPISFPKSANPSNSKSTTQDYSTFKTPQSSPFTSNAQTTKQPATSKPSTVPPITTNKSTIPPTFTPNASPSFTSPANTKPKHKSPLGSQPPIFATDSSAKRPAIQQPIANVDHAAENLATIGFLEPHGILQQYVEHTATALVEEALHQFEREKPLRAAQSARQQLLSRKYFMRWKSIYWRRILNRNATSRRSHLAKSIRRESQRKARGDAELEAILQAQKQKEVVQAEQQLRSQAGRVKDPVSEMRDGQPNPSPAGLKRKILHSDDLNPVTNGNNPRKVAKGETARRSKVMERVSAPLRASLSSKPVTSPSPPHLSTASLHGRSLLLDRNNRTILCRSTGGHKVDSTHTDYFRLKALGVDPDTPIFPDTKSSLERRRRSQEELSHPTPRKRASTLSSVRVRTSGRDDATSAMNIQAPINITTPKMSLPVSKQIALEATSRLTDGDDDDDFLRQIREFRAAMSEDTEWFRTQAAQIEKEVEQEELRRSASQRSSTHSDGAAASGLHRGLSRVNGYDYAPSIPQSDTQLVLSRTEQRIRATGAHGLATKPVSDYLPVAMSKSTRAALINGKVPGRAKKRKGKIKHSEKDSKYIYESDNNVEEDGLATERDVLARKHVRQTHQKRLAKASSNVFEASKGRIINDAKNGDGAAAIAHADAGQHKALGFDEDLYDEEDEEKGFEEEDLIEKEEVVIGVVEEEEGYAQPTDNGIDEGDEGEDEAEEYDEDDDGSVVNENLSEAGGSTTSSNLNSSQGEQPGRKANPFHMRLRSATPESQTNPDQVFTPGGTQMSRATSGTGVSADDALVLSD</sequence>
<proteinExistence type="predicted"/>
<evidence type="ECO:0000313" key="3">
    <source>
        <dbReference type="EMBL" id="ERF69198.1"/>
    </source>
</evidence>
<dbReference type="InterPro" id="IPR005062">
    <property type="entry name" value="SAC3/GANP/THP3_conserved"/>
</dbReference>
<feature type="compositionally biased region" description="Polar residues" evidence="1">
    <location>
        <begin position="1400"/>
        <end position="1409"/>
    </location>
</feature>
<dbReference type="Pfam" id="PF03399">
    <property type="entry name" value="SAC3_GANP"/>
    <property type="match status" value="1"/>
</dbReference>
<dbReference type="PANTHER" id="PTHR12436:SF3">
    <property type="entry name" value="GERMINAL-CENTER ASSOCIATED NUCLEAR PROTEIN"/>
    <property type="match status" value="1"/>
</dbReference>
<feature type="compositionally biased region" description="Basic and acidic residues" evidence="1">
    <location>
        <begin position="1150"/>
        <end position="1160"/>
    </location>
</feature>
<dbReference type="eggNOG" id="KOG1860">
    <property type="taxonomic scope" value="Eukaryota"/>
</dbReference>
<feature type="compositionally biased region" description="Basic and acidic residues" evidence="1">
    <location>
        <begin position="84"/>
        <end position="93"/>
    </location>
</feature>
<dbReference type="GO" id="GO:0005737">
    <property type="term" value="C:cytoplasm"/>
    <property type="evidence" value="ECO:0007669"/>
    <property type="project" value="TreeGrafter"/>
</dbReference>
<feature type="region of interest" description="Disordered" evidence="1">
    <location>
        <begin position="1276"/>
        <end position="1309"/>
    </location>
</feature>
<feature type="compositionally biased region" description="Polar residues" evidence="1">
    <location>
        <begin position="1214"/>
        <end position="1232"/>
    </location>
</feature>
<feature type="compositionally biased region" description="Basic and acidic residues" evidence="1">
    <location>
        <begin position="1193"/>
        <end position="1205"/>
    </location>
</feature>
<dbReference type="InterPro" id="IPR045107">
    <property type="entry name" value="SAC3/GANP/THP3"/>
</dbReference>
<dbReference type="GO" id="GO:0070390">
    <property type="term" value="C:transcription export complex 2"/>
    <property type="evidence" value="ECO:0007669"/>
    <property type="project" value="TreeGrafter"/>
</dbReference>